<evidence type="ECO:0000256" key="1">
    <source>
        <dbReference type="PROSITE-ProRule" id="PRU01313"/>
    </source>
</evidence>
<comment type="subcellular location">
    <subcellularLocation>
        <location evidence="1">Nucleus</location>
    </subcellularLocation>
</comment>
<reference evidence="4 5" key="1">
    <citation type="journal article" date="2019" name="Sci. Rep.">
        <title>Orb-weaving spider Araneus ventricosus genome elucidates the spidroin gene catalogue.</title>
        <authorList>
            <person name="Kono N."/>
            <person name="Nakamura H."/>
            <person name="Ohtoshi R."/>
            <person name="Moran D.A.P."/>
            <person name="Shinohara A."/>
            <person name="Yoshida Y."/>
            <person name="Fujiwara M."/>
            <person name="Mori M."/>
            <person name="Tomita M."/>
            <person name="Arakawa K."/>
        </authorList>
    </citation>
    <scope>NUCLEOTIDE SEQUENCE [LARGE SCALE GENOMIC DNA]</scope>
</reference>
<name>A0A4Y2X2Q7_ARAVE</name>
<dbReference type="AlphaFoldDB" id="A0A4Y2X2Q7"/>
<comment type="caution">
    <text evidence="4">The sequence shown here is derived from an EMBL/GenBank/DDBJ whole genome shotgun (WGS) entry which is preliminary data.</text>
</comment>
<dbReference type="GO" id="GO:0000978">
    <property type="term" value="F:RNA polymerase II cis-regulatory region sequence-specific DNA binding"/>
    <property type="evidence" value="ECO:0007669"/>
    <property type="project" value="TreeGrafter"/>
</dbReference>
<proteinExistence type="predicted"/>
<evidence type="ECO:0000313" key="4">
    <source>
        <dbReference type="EMBL" id="GBO43184.1"/>
    </source>
</evidence>
<dbReference type="EMBL" id="BGPR01069562">
    <property type="protein sequence ID" value="GBO43184.1"/>
    <property type="molecule type" value="Genomic_DNA"/>
</dbReference>
<evidence type="ECO:0000256" key="2">
    <source>
        <dbReference type="SAM" id="MobiDB-lite"/>
    </source>
</evidence>
<feature type="domain" description="Grh/CP2 DB" evidence="3">
    <location>
        <begin position="14"/>
        <end position="251"/>
    </location>
</feature>
<sequence length="251" mass="28810">MFQKLNGSRNVKCERNRILIRSAKQASAASASNYYSVENEGETEIEDVMEVEMKEYQEGTKDRSYSTFASKSFQQPTLSVQMRLKLDKTALAIWCVQQSHGCHFIERYTRFGFNIGIRHQPGNLVMPPDVPLSYGLLEAVNSSTNINECEFVWDPTHDIGVFLKVNCISTEFTAKKHGGEKGVPFRIVIDTYSVNNQSEKLHSASCQVKVFKPKGADRKHKTDREKMCKRLQSDKEKYHPQYDYTIFRDVS</sequence>
<evidence type="ECO:0000259" key="3">
    <source>
        <dbReference type="PROSITE" id="PS51968"/>
    </source>
</evidence>
<accession>A0A4Y2X2Q7</accession>
<dbReference type="OrthoDB" id="9996779at2759"/>
<organism evidence="4 5">
    <name type="scientific">Araneus ventricosus</name>
    <name type="common">Orbweaver spider</name>
    <name type="synonym">Epeira ventricosa</name>
    <dbReference type="NCBI Taxonomy" id="182803"/>
    <lineage>
        <taxon>Eukaryota</taxon>
        <taxon>Metazoa</taxon>
        <taxon>Ecdysozoa</taxon>
        <taxon>Arthropoda</taxon>
        <taxon>Chelicerata</taxon>
        <taxon>Arachnida</taxon>
        <taxon>Araneae</taxon>
        <taxon>Araneomorphae</taxon>
        <taxon>Entelegynae</taxon>
        <taxon>Araneoidea</taxon>
        <taxon>Araneidae</taxon>
        <taxon>Araneus</taxon>
    </lineage>
</organism>
<dbReference type="PANTHER" id="PTHR11037">
    <property type="entry name" value="TRANSCRIPTION FACTOR CP2"/>
    <property type="match status" value="1"/>
</dbReference>
<dbReference type="Pfam" id="PF04516">
    <property type="entry name" value="CP2"/>
    <property type="match status" value="1"/>
</dbReference>
<dbReference type="PANTHER" id="PTHR11037:SF21">
    <property type="entry name" value="GEMINI, ISOFORM C"/>
    <property type="match status" value="1"/>
</dbReference>
<keyword evidence="1" id="KW-0539">Nucleus</keyword>
<protein>
    <submittedName>
        <fullName evidence="4">Transcription factor CP2-like protein 1</fullName>
    </submittedName>
</protein>
<feature type="region of interest" description="Disordered" evidence="2">
    <location>
        <begin position="215"/>
        <end position="234"/>
    </location>
</feature>
<dbReference type="PROSITE" id="PS51968">
    <property type="entry name" value="GRH_CP2_DB"/>
    <property type="match status" value="1"/>
</dbReference>
<dbReference type="InterPro" id="IPR040167">
    <property type="entry name" value="TF_CP2-like"/>
</dbReference>
<dbReference type="Proteomes" id="UP000499080">
    <property type="component" value="Unassembled WGS sequence"/>
</dbReference>
<keyword evidence="1" id="KW-0238">DNA-binding</keyword>
<gene>
    <name evidence="4" type="primary">Tfcp2l1_0</name>
    <name evidence="4" type="ORF">AVEN_154608_1</name>
</gene>
<dbReference type="InterPro" id="IPR007604">
    <property type="entry name" value="CP2"/>
</dbReference>
<dbReference type="GO" id="GO:0001228">
    <property type="term" value="F:DNA-binding transcription activator activity, RNA polymerase II-specific"/>
    <property type="evidence" value="ECO:0007669"/>
    <property type="project" value="TreeGrafter"/>
</dbReference>
<evidence type="ECO:0000313" key="5">
    <source>
        <dbReference type="Proteomes" id="UP000499080"/>
    </source>
</evidence>
<dbReference type="GO" id="GO:0005634">
    <property type="term" value="C:nucleus"/>
    <property type="evidence" value="ECO:0007669"/>
    <property type="project" value="UniProtKB-SubCell"/>
</dbReference>
<keyword evidence="5" id="KW-1185">Reference proteome</keyword>